<evidence type="ECO:0008006" key="4">
    <source>
        <dbReference type="Google" id="ProtNLM"/>
    </source>
</evidence>
<organism evidence="2 3">
    <name type="scientific">Eisenbergiella tayi</name>
    <dbReference type="NCBI Taxonomy" id="1432052"/>
    <lineage>
        <taxon>Bacteria</taxon>
        <taxon>Bacillati</taxon>
        <taxon>Bacillota</taxon>
        <taxon>Clostridia</taxon>
        <taxon>Lachnospirales</taxon>
        <taxon>Lachnospiraceae</taxon>
        <taxon>Eisenbergiella</taxon>
    </lineage>
</organism>
<dbReference type="EMBL" id="MCGI01000004">
    <property type="protein sequence ID" value="ODM09393.1"/>
    <property type="molecule type" value="Genomic_DNA"/>
</dbReference>
<reference evidence="2 3" key="1">
    <citation type="submission" date="2016-07" db="EMBL/GenBank/DDBJ databases">
        <title>Characterization of isolates of Eisenbergiella tayi derived from blood cultures, using whole genome sequencing.</title>
        <authorList>
            <person name="Burdz T."/>
            <person name="Wiebe D."/>
            <person name="Huynh C."/>
            <person name="Bernard K."/>
        </authorList>
    </citation>
    <scope>NUCLEOTIDE SEQUENCE [LARGE SCALE GENOMIC DNA]</scope>
    <source>
        <strain evidence="2 3">NML 120489</strain>
    </source>
</reference>
<keyword evidence="1" id="KW-0812">Transmembrane</keyword>
<evidence type="ECO:0000256" key="1">
    <source>
        <dbReference type="SAM" id="Phobius"/>
    </source>
</evidence>
<feature type="transmembrane region" description="Helical" evidence="1">
    <location>
        <begin position="12"/>
        <end position="31"/>
    </location>
</feature>
<dbReference type="Proteomes" id="UP000095003">
    <property type="component" value="Unassembled WGS sequence"/>
</dbReference>
<sequence length="182" mass="21230">MDKRSCKRSLSYAGLLFILVLFIILFLSMGWELQKKEYMLLGYMAAIYPEQESELLGAVNEPERYYSDIYYEKGRALEEKYGFDTGSRDTSRLILRYFFLFCGITCAAGLLFLYADIQSRKRCRCMEEDYSSLLLLTEEKEAKNGLIQERLKLEEGKTKELITDISHQLKNPLASLKTEAYR</sequence>
<gene>
    <name evidence="2" type="ORF">BEH84_03760</name>
</gene>
<protein>
    <recommendedName>
        <fullName evidence="4">Histidine kinase</fullName>
    </recommendedName>
</protein>
<evidence type="ECO:0000313" key="2">
    <source>
        <dbReference type="EMBL" id="ODM09393.1"/>
    </source>
</evidence>
<accession>A0A1E3AKZ7</accession>
<feature type="transmembrane region" description="Helical" evidence="1">
    <location>
        <begin position="94"/>
        <end position="114"/>
    </location>
</feature>
<keyword evidence="1" id="KW-1133">Transmembrane helix</keyword>
<comment type="caution">
    <text evidence="2">The sequence shown here is derived from an EMBL/GenBank/DDBJ whole genome shotgun (WGS) entry which is preliminary data.</text>
</comment>
<dbReference type="AlphaFoldDB" id="A0A1E3AKZ7"/>
<keyword evidence="1" id="KW-0472">Membrane</keyword>
<name>A0A1E3AKZ7_9FIRM</name>
<dbReference type="GeneID" id="93301732"/>
<proteinExistence type="predicted"/>
<dbReference type="RefSeq" id="WP_069157983.1">
    <property type="nucleotide sequence ID" value="NZ_DBFYTC010000125.1"/>
</dbReference>
<evidence type="ECO:0000313" key="3">
    <source>
        <dbReference type="Proteomes" id="UP000095003"/>
    </source>
</evidence>